<dbReference type="EMBL" id="CM001745">
    <property type="protein sequence ID" value="KJB38472.1"/>
    <property type="molecule type" value="Genomic_DNA"/>
</dbReference>
<evidence type="ECO:0000313" key="2">
    <source>
        <dbReference type="EMBL" id="KJB38472.1"/>
    </source>
</evidence>
<proteinExistence type="predicted"/>
<evidence type="ECO:0000313" key="3">
    <source>
        <dbReference type="Proteomes" id="UP000032304"/>
    </source>
</evidence>
<dbReference type="Proteomes" id="UP000032304">
    <property type="component" value="Chromosome 6"/>
</dbReference>
<keyword evidence="1" id="KW-0472">Membrane</keyword>
<dbReference type="AlphaFoldDB" id="A0A0D2NYK1"/>
<dbReference type="Gramene" id="KJB38472">
    <property type="protein sequence ID" value="KJB38472"/>
    <property type="gene ID" value="B456_006G257300"/>
</dbReference>
<gene>
    <name evidence="2" type="ORF">B456_006G257300</name>
</gene>
<keyword evidence="3" id="KW-1185">Reference proteome</keyword>
<dbReference type="OMA" id="FLCRRAY"/>
<accession>A0A0D2NYK1</accession>
<name>A0A0D2NYK1_GOSRA</name>
<feature type="transmembrane region" description="Helical" evidence="1">
    <location>
        <begin position="40"/>
        <end position="60"/>
    </location>
</feature>
<keyword evidence="1" id="KW-1133">Transmembrane helix</keyword>
<protein>
    <submittedName>
        <fullName evidence="2">Uncharacterized protein</fullName>
    </submittedName>
</protein>
<organism evidence="2 3">
    <name type="scientific">Gossypium raimondii</name>
    <name type="common">Peruvian cotton</name>
    <name type="synonym">Gossypium klotzschianum subsp. raimondii</name>
    <dbReference type="NCBI Taxonomy" id="29730"/>
    <lineage>
        <taxon>Eukaryota</taxon>
        <taxon>Viridiplantae</taxon>
        <taxon>Streptophyta</taxon>
        <taxon>Embryophyta</taxon>
        <taxon>Tracheophyta</taxon>
        <taxon>Spermatophyta</taxon>
        <taxon>Magnoliopsida</taxon>
        <taxon>eudicotyledons</taxon>
        <taxon>Gunneridae</taxon>
        <taxon>Pentapetalae</taxon>
        <taxon>rosids</taxon>
        <taxon>malvids</taxon>
        <taxon>Malvales</taxon>
        <taxon>Malvaceae</taxon>
        <taxon>Malvoideae</taxon>
        <taxon>Gossypium</taxon>
    </lineage>
</organism>
<sequence length="76" mass="8815">MFSFSSYDIFKQINKEKEFLCRRAYFTMGKVCCVEESDDAGLSLTGFLIVLILAILLMSICSPQPRRPAYAVYRYR</sequence>
<keyword evidence="1" id="KW-0812">Transmembrane</keyword>
<evidence type="ECO:0000256" key="1">
    <source>
        <dbReference type="SAM" id="Phobius"/>
    </source>
</evidence>
<reference evidence="2 3" key="1">
    <citation type="journal article" date="2012" name="Nature">
        <title>Repeated polyploidization of Gossypium genomes and the evolution of spinnable cotton fibres.</title>
        <authorList>
            <person name="Paterson A.H."/>
            <person name="Wendel J.F."/>
            <person name="Gundlach H."/>
            <person name="Guo H."/>
            <person name="Jenkins J."/>
            <person name="Jin D."/>
            <person name="Llewellyn D."/>
            <person name="Showmaker K.C."/>
            <person name="Shu S."/>
            <person name="Udall J."/>
            <person name="Yoo M.J."/>
            <person name="Byers R."/>
            <person name="Chen W."/>
            <person name="Doron-Faigenboim A."/>
            <person name="Duke M.V."/>
            <person name="Gong L."/>
            <person name="Grimwood J."/>
            <person name="Grover C."/>
            <person name="Grupp K."/>
            <person name="Hu G."/>
            <person name="Lee T.H."/>
            <person name="Li J."/>
            <person name="Lin L."/>
            <person name="Liu T."/>
            <person name="Marler B.S."/>
            <person name="Page J.T."/>
            <person name="Roberts A.W."/>
            <person name="Romanel E."/>
            <person name="Sanders W.S."/>
            <person name="Szadkowski E."/>
            <person name="Tan X."/>
            <person name="Tang H."/>
            <person name="Xu C."/>
            <person name="Wang J."/>
            <person name="Wang Z."/>
            <person name="Zhang D."/>
            <person name="Zhang L."/>
            <person name="Ashrafi H."/>
            <person name="Bedon F."/>
            <person name="Bowers J.E."/>
            <person name="Brubaker C.L."/>
            <person name="Chee P.W."/>
            <person name="Das S."/>
            <person name="Gingle A.R."/>
            <person name="Haigler C.H."/>
            <person name="Harker D."/>
            <person name="Hoffmann L.V."/>
            <person name="Hovav R."/>
            <person name="Jones D.C."/>
            <person name="Lemke C."/>
            <person name="Mansoor S."/>
            <person name="ur Rahman M."/>
            <person name="Rainville L.N."/>
            <person name="Rambani A."/>
            <person name="Reddy U.K."/>
            <person name="Rong J.K."/>
            <person name="Saranga Y."/>
            <person name="Scheffler B.E."/>
            <person name="Scheffler J.A."/>
            <person name="Stelly D.M."/>
            <person name="Triplett B.A."/>
            <person name="Van Deynze A."/>
            <person name="Vaslin M.F."/>
            <person name="Waghmare V.N."/>
            <person name="Walford S.A."/>
            <person name="Wright R.J."/>
            <person name="Zaki E.A."/>
            <person name="Zhang T."/>
            <person name="Dennis E.S."/>
            <person name="Mayer K.F."/>
            <person name="Peterson D.G."/>
            <person name="Rokhsar D.S."/>
            <person name="Wang X."/>
            <person name="Schmutz J."/>
        </authorList>
    </citation>
    <scope>NUCLEOTIDE SEQUENCE [LARGE SCALE GENOMIC DNA]</scope>
</reference>